<evidence type="ECO:0000256" key="1">
    <source>
        <dbReference type="ARBA" id="ARBA00004123"/>
    </source>
</evidence>
<sequence length="322" mass="36572">MDLPYKAEYAKTGRASCKGCKSPISQGELRIAVLVQRPKTTDDIDHFESLRIEDQDRIKSRVGVATTAIVPDKKGKKRAADPSLKLKQQALQDFEVQYSKSGRAMCQGCEIKILKDEVRISKKDFDTEIGRKYGGQPMWHHVNCFAQVRSSLGFYECGDKLPGFKTLSPDDQKNVKAKIPAIKQEDIPPEVKKIKTGDEVDGALKEDEYRVQTKLMFNYRDQLDLLDQLADLMTFGVLARCKTCKGGQLVFSKGGYTCTGDLTQWTKCTEFVRVPKRKTFKVPPDLQERYPFLKKYKFVARNRVVQDVAPTNNVKKDEENAE</sequence>
<dbReference type="GO" id="GO:0003950">
    <property type="term" value="F:NAD+ poly-ADP-ribosyltransferase activity"/>
    <property type="evidence" value="ECO:0007669"/>
    <property type="project" value="UniProtKB-EC"/>
</dbReference>
<dbReference type="PROSITE" id="PS50064">
    <property type="entry name" value="ZF_PARP_2"/>
    <property type="match status" value="2"/>
</dbReference>
<dbReference type="Gene3D" id="3.90.640.80">
    <property type="match status" value="1"/>
</dbReference>
<dbReference type="Pfam" id="PF00645">
    <property type="entry name" value="zf-PARP"/>
    <property type="match status" value="1"/>
</dbReference>
<evidence type="ECO:0000313" key="12">
    <source>
        <dbReference type="EMBL" id="CAG9815963.1"/>
    </source>
</evidence>
<dbReference type="SMART" id="SM01336">
    <property type="entry name" value="zf-PARP"/>
    <property type="match status" value="2"/>
</dbReference>
<reference evidence="12" key="2">
    <citation type="submission" date="2022-10" db="EMBL/GenBank/DDBJ databases">
        <authorList>
            <consortium name="ENA_rothamsted_submissions"/>
            <consortium name="culmorum"/>
            <person name="King R."/>
        </authorList>
    </citation>
    <scope>NUCLEOTIDE SEQUENCE</scope>
</reference>
<comment type="subcellular location">
    <subcellularLocation>
        <location evidence="1">Nucleus</location>
    </subcellularLocation>
</comment>
<evidence type="ECO:0000313" key="13">
    <source>
        <dbReference type="Proteomes" id="UP001153737"/>
    </source>
</evidence>
<dbReference type="OrthoDB" id="429950at2759"/>
<dbReference type="InterPro" id="IPR012982">
    <property type="entry name" value="PARP1-like_PADR1_Zn_ribbon"/>
</dbReference>
<feature type="domain" description="PARP-type" evidence="11">
    <location>
        <begin position="5"/>
        <end position="38"/>
    </location>
</feature>
<dbReference type="Proteomes" id="UP001153737">
    <property type="component" value="Chromosome 13"/>
</dbReference>
<accession>A0A9N9SDZ5</accession>
<dbReference type="InterPro" id="IPR050800">
    <property type="entry name" value="ARTD/PARP"/>
</dbReference>
<evidence type="ECO:0000256" key="6">
    <source>
        <dbReference type="ARBA" id="ARBA00022771"/>
    </source>
</evidence>
<dbReference type="InterPro" id="IPR036957">
    <property type="entry name" value="Znf_PARP_sf"/>
</dbReference>
<reference evidence="12" key="1">
    <citation type="submission" date="2022-01" db="EMBL/GenBank/DDBJ databases">
        <authorList>
            <person name="King R."/>
        </authorList>
    </citation>
    <scope>NUCLEOTIDE SEQUENCE</scope>
</reference>
<keyword evidence="13" id="KW-1185">Reference proteome</keyword>
<dbReference type="SMART" id="SM01335">
    <property type="entry name" value="PADR1"/>
    <property type="match status" value="1"/>
</dbReference>
<dbReference type="GO" id="GO:0070212">
    <property type="term" value="P:protein poly-ADP-ribosylation"/>
    <property type="evidence" value="ECO:0007669"/>
    <property type="project" value="TreeGrafter"/>
</dbReference>
<dbReference type="SUPFAM" id="SSF57716">
    <property type="entry name" value="Glucocorticoid receptor-like (DNA-binding domain)"/>
    <property type="match status" value="2"/>
</dbReference>
<dbReference type="GO" id="GO:0003677">
    <property type="term" value="F:DNA binding"/>
    <property type="evidence" value="ECO:0007669"/>
    <property type="project" value="InterPro"/>
</dbReference>
<evidence type="ECO:0000256" key="10">
    <source>
        <dbReference type="ARBA" id="ARBA00033987"/>
    </source>
</evidence>
<keyword evidence="7" id="KW-0862">Zinc</keyword>
<dbReference type="PROSITE" id="PS52007">
    <property type="entry name" value="PADR1"/>
    <property type="match status" value="1"/>
</dbReference>
<name>A0A9N9SDZ5_PHACE</name>
<keyword evidence="9" id="KW-0539">Nucleus</keyword>
<dbReference type="EC" id="2.4.2.30" evidence="2"/>
<evidence type="ECO:0000256" key="4">
    <source>
        <dbReference type="ARBA" id="ARBA00022679"/>
    </source>
</evidence>
<proteinExistence type="predicted"/>
<dbReference type="Pfam" id="PF08063">
    <property type="entry name" value="Zn_ribbon_PADR1"/>
    <property type="match status" value="1"/>
</dbReference>
<evidence type="ECO:0000256" key="8">
    <source>
        <dbReference type="ARBA" id="ARBA00023027"/>
    </source>
</evidence>
<dbReference type="PANTHER" id="PTHR10459:SF60">
    <property type="entry name" value="POLY [ADP-RIBOSE] POLYMERASE 2"/>
    <property type="match status" value="1"/>
</dbReference>
<evidence type="ECO:0000256" key="3">
    <source>
        <dbReference type="ARBA" id="ARBA00022676"/>
    </source>
</evidence>
<dbReference type="GO" id="GO:1990404">
    <property type="term" value="F:NAD+-protein mono-ADP-ribosyltransferase activity"/>
    <property type="evidence" value="ECO:0007669"/>
    <property type="project" value="TreeGrafter"/>
</dbReference>
<evidence type="ECO:0000259" key="11">
    <source>
        <dbReference type="PROSITE" id="PS50064"/>
    </source>
</evidence>
<dbReference type="EMBL" id="OU896719">
    <property type="protein sequence ID" value="CAG9815963.1"/>
    <property type="molecule type" value="Genomic_DNA"/>
</dbReference>
<feature type="domain" description="PARP-type" evidence="11">
    <location>
        <begin position="94"/>
        <end position="183"/>
    </location>
</feature>
<dbReference type="GO" id="GO:0005730">
    <property type="term" value="C:nucleolus"/>
    <property type="evidence" value="ECO:0007669"/>
    <property type="project" value="TreeGrafter"/>
</dbReference>
<keyword evidence="6" id="KW-0863">Zinc-finger</keyword>
<evidence type="ECO:0000256" key="5">
    <source>
        <dbReference type="ARBA" id="ARBA00022723"/>
    </source>
</evidence>
<dbReference type="Gene3D" id="3.30.1740.10">
    <property type="entry name" value="Zinc finger, PARP-type"/>
    <property type="match status" value="2"/>
</dbReference>
<dbReference type="AlphaFoldDB" id="A0A9N9SDZ5"/>
<keyword evidence="4" id="KW-0808">Transferase</keyword>
<evidence type="ECO:0000256" key="9">
    <source>
        <dbReference type="ARBA" id="ARBA00023242"/>
    </source>
</evidence>
<keyword evidence="5" id="KW-0479">Metal-binding</keyword>
<protein>
    <recommendedName>
        <fullName evidence="2">NAD(+) ADP-ribosyltransferase</fullName>
        <ecNumber evidence="2">2.4.2.30</ecNumber>
    </recommendedName>
</protein>
<keyword evidence="8" id="KW-0520">NAD</keyword>
<gene>
    <name evidence="12" type="ORF">PHAECO_LOCUS3661</name>
</gene>
<dbReference type="PANTHER" id="PTHR10459">
    <property type="entry name" value="DNA LIGASE"/>
    <property type="match status" value="1"/>
</dbReference>
<organism evidence="12 13">
    <name type="scientific">Phaedon cochleariae</name>
    <name type="common">Mustard beetle</name>
    <dbReference type="NCBI Taxonomy" id="80249"/>
    <lineage>
        <taxon>Eukaryota</taxon>
        <taxon>Metazoa</taxon>
        <taxon>Ecdysozoa</taxon>
        <taxon>Arthropoda</taxon>
        <taxon>Hexapoda</taxon>
        <taxon>Insecta</taxon>
        <taxon>Pterygota</taxon>
        <taxon>Neoptera</taxon>
        <taxon>Endopterygota</taxon>
        <taxon>Coleoptera</taxon>
        <taxon>Polyphaga</taxon>
        <taxon>Cucujiformia</taxon>
        <taxon>Chrysomeloidea</taxon>
        <taxon>Chrysomelidae</taxon>
        <taxon>Chrysomelinae</taxon>
        <taxon>Chrysomelini</taxon>
        <taxon>Phaedon</taxon>
    </lineage>
</organism>
<comment type="catalytic activity">
    <reaction evidence="10">
        <text>NAD(+) + (ADP-D-ribosyl)n-acceptor = nicotinamide + (ADP-D-ribosyl)n+1-acceptor + H(+).</text>
        <dbReference type="EC" id="2.4.2.30"/>
    </reaction>
</comment>
<keyword evidence="3" id="KW-0328">Glycosyltransferase</keyword>
<dbReference type="InterPro" id="IPR001510">
    <property type="entry name" value="Znf_PARP"/>
</dbReference>
<dbReference type="GO" id="GO:0006302">
    <property type="term" value="P:double-strand break repair"/>
    <property type="evidence" value="ECO:0007669"/>
    <property type="project" value="TreeGrafter"/>
</dbReference>
<evidence type="ECO:0000256" key="2">
    <source>
        <dbReference type="ARBA" id="ARBA00012020"/>
    </source>
</evidence>
<dbReference type="GO" id="GO:0008270">
    <property type="term" value="F:zinc ion binding"/>
    <property type="evidence" value="ECO:0007669"/>
    <property type="project" value="UniProtKB-KW"/>
</dbReference>
<evidence type="ECO:0000256" key="7">
    <source>
        <dbReference type="ARBA" id="ARBA00022833"/>
    </source>
</evidence>